<evidence type="ECO:0000313" key="4">
    <source>
        <dbReference type="EMBL" id="MDF3301974.1"/>
    </source>
</evidence>
<dbReference type="CDD" id="cd16936">
    <property type="entry name" value="HATPase_RsbW-like"/>
    <property type="match status" value="1"/>
</dbReference>
<gene>
    <name evidence="4" type="ORF">P3H78_25780</name>
</gene>
<evidence type="ECO:0000259" key="3">
    <source>
        <dbReference type="Pfam" id="PF13581"/>
    </source>
</evidence>
<feature type="region of interest" description="Disordered" evidence="2">
    <location>
        <begin position="169"/>
        <end position="208"/>
    </location>
</feature>
<dbReference type="InterPro" id="IPR050267">
    <property type="entry name" value="Anti-sigma-factor_SerPK"/>
</dbReference>
<evidence type="ECO:0000256" key="2">
    <source>
        <dbReference type="SAM" id="MobiDB-lite"/>
    </source>
</evidence>
<feature type="region of interest" description="Disordered" evidence="2">
    <location>
        <begin position="1"/>
        <end position="31"/>
    </location>
</feature>
<reference evidence="4 5" key="1">
    <citation type="submission" date="2023-03" db="EMBL/GenBank/DDBJ databases">
        <title>Draft genome sequence of Streptomyces sp. K1PA1 isolated from peat swamp forest in Thailand.</title>
        <authorList>
            <person name="Klaysubun C."/>
            <person name="Duangmal K."/>
        </authorList>
    </citation>
    <scope>NUCLEOTIDE SEQUENCE [LARGE SCALE GENOMIC DNA]</scope>
    <source>
        <strain evidence="4 5">K1PA1</strain>
    </source>
</reference>
<keyword evidence="5" id="KW-1185">Reference proteome</keyword>
<keyword evidence="1" id="KW-0418">Kinase</keyword>
<keyword evidence="1" id="KW-0808">Transferase</keyword>
<evidence type="ECO:0000313" key="5">
    <source>
        <dbReference type="Proteomes" id="UP001221150"/>
    </source>
</evidence>
<dbReference type="SUPFAM" id="SSF55874">
    <property type="entry name" value="ATPase domain of HSP90 chaperone/DNA topoisomerase II/histidine kinase"/>
    <property type="match status" value="1"/>
</dbReference>
<dbReference type="Gene3D" id="3.30.565.10">
    <property type="entry name" value="Histidine kinase-like ATPase, C-terminal domain"/>
    <property type="match status" value="1"/>
</dbReference>
<dbReference type="InterPro" id="IPR003594">
    <property type="entry name" value="HATPase_dom"/>
</dbReference>
<comment type="caution">
    <text evidence="4">The sequence shown here is derived from an EMBL/GenBank/DDBJ whole genome shotgun (WGS) entry which is preliminary data.</text>
</comment>
<feature type="domain" description="Histidine kinase/HSP90-like ATPase" evidence="3">
    <location>
        <begin position="43"/>
        <end position="145"/>
    </location>
</feature>
<dbReference type="PRINTS" id="PR01500">
    <property type="entry name" value="TROPOELASTIN"/>
</dbReference>
<dbReference type="RefSeq" id="WP_276111544.1">
    <property type="nucleotide sequence ID" value="NZ_JARJBB010000017.1"/>
</dbReference>
<dbReference type="Pfam" id="PF13581">
    <property type="entry name" value="HATPase_c_2"/>
    <property type="match status" value="1"/>
</dbReference>
<keyword evidence="4" id="KW-0547">Nucleotide-binding</keyword>
<dbReference type="PANTHER" id="PTHR35526:SF3">
    <property type="entry name" value="ANTI-SIGMA-F FACTOR RSBW"/>
    <property type="match status" value="1"/>
</dbReference>
<keyword evidence="1" id="KW-0723">Serine/threonine-protein kinase</keyword>
<evidence type="ECO:0000256" key="1">
    <source>
        <dbReference type="ARBA" id="ARBA00022527"/>
    </source>
</evidence>
<proteinExistence type="predicted"/>
<protein>
    <submittedName>
        <fullName evidence="4">ATP-binding protein</fullName>
    </submittedName>
</protein>
<accession>A0ABT6ABE7</accession>
<name>A0ABT6ABE7_9ACTN</name>
<dbReference type="EMBL" id="JARJBB010000017">
    <property type="protein sequence ID" value="MDF3301974.1"/>
    <property type="molecule type" value="Genomic_DNA"/>
</dbReference>
<dbReference type="Proteomes" id="UP001221150">
    <property type="component" value="Unassembled WGS sequence"/>
</dbReference>
<keyword evidence="4" id="KW-0067">ATP-binding</keyword>
<dbReference type="GO" id="GO:0005524">
    <property type="term" value="F:ATP binding"/>
    <property type="evidence" value="ECO:0007669"/>
    <property type="project" value="UniProtKB-KW"/>
</dbReference>
<organism evidence="4 5">
    <name type="scientific">Streptomyces tropicalis</name>
    <dbReference type="NCBI Taxonomy" id="3034234"/>
    <lineage>
        <taxon>Bacteria</taxon>
        <taxon>Bacillati</taxon>
        <taxon>Actinomycetota</taxon>
        <taxon>Actinomycetes</taxon>
        <taxon>Kitasatosporales</taxon>
        <taxon>Streptomycetaceae</taxon>
        <taxon>Streptomyces</taxon>
    </lineage>
</organism>
<dbReference type="InterPro" id="IPR036890">
    <property type="entry name" value="HATPase_C_sf"/>
</dbReference>
<sequence>MASVIPSPPLGADAVADRSGPGAITGADPSGAAAERRFHFEVAAHPASPARARRLARARLSRWSVGEDTCDSAALVVSELVTNAIVHTASSRVVCELRDGEDGIRIAVRDEGCAPGEPHRAPHRPEEEQGRGLLLVDALCRAWGTRAHGPGLLVWAELQRTADAPGVGCAPRGDLGWGARPKQGPARGPEDGSGDEPQARRGAGAAWG</sequence>
<dbReference type="PANTHER" id="PTHR35526">
    <property type="entry name" value="ANTI-SIGMA-F FACTOR RSBW-RELATED"/>
    <property type="match status" value="1"/>
</dbReference>